<dbReference type="OrthoDB" id="1113414at2759"/>
<dbReference type="GO" id="GO:0005524">
    <property type="term" value="F:ATP binding"/>
    <property type="evidence" value="ECO:0007669"/>
    <property type="project" value="UniProtKB-KW"/>
</dbReference>
<evidence type="ECO:0000313" key="5">
    <source>
        <dbReference type="Proteomes" id="UP000489600"/>
    </source>
</evidence>
<protein>
    <recommendedName>
        <fullName evidence="3">OB domain-containing protein</fullName>
    </recommendedName>
</protein>
<keyword evidence="2" id="KW-0030">Aminoacyl-tRNA synthetase</keyword>
<dbReference type="PANTHER" id="PTHR22594:SF54">
    <property type="entry name" value="ASPARAGINE--TRNA LIGASE, CYTOPLASMIC 1-RELATED"/>
    <property type="match status" value="1"/>
</dbReference>
<dbReference type="GO" id="GO:0005739">
    <property type="term" value="C:mitochondrion"/>
    <property type="evidence" value="ECO:0007669"/>
    <property type="project" value="TreeGrafter"/>
</dbReference>
<evidence type="ECO:0000256" key="2">
    <source>
        <dbReference type="ARBA" id="ARBA00023146"/>
    </source>
</evidence>
<dbReference type="EMBL" id="CABITT030000006">
    <property type="protein sequence ID" value="VVB07269.1"/>
    <property type="molecule type" value="Genomic_DNA"/>
</dbReference>
<dbReference type="GO" id="GO:0004816">
    <property type="term" value="F:asparagine-tRNA ligase activity"/>
    <property type="evidence" value="ECO:0007669"/>
    <property type="project" value="TreeGrafter"/>
</dbReference>
<evidence type="ECO:0000259" key="3">
    <source>
        <dbReference type="Pfam" id="PF01336"/>
    </source>
</evidence>
<dbReference type="Proteomes" id="UP000489600">
    <property type="component" value="Unassembled WGS sequence"/>
</dbReference>
<dbReference type="GO" id="GO:0006421">
    <property type="term" value="P:asparaginyl-tRNA aminoacylation"/>
    <property type="evidence" value="ECO:0007669"/>
    <property type="project" value="TreeGrafter"/>
</dbReference>
<dbReference type="GO" id="GO:0003676">
    <property type="term" value="F:nucleic acid binding"/>
    <property type="evidence" value="ECO:0007669"/>
    <property type="project" value="InterPro"/>
</dbReference>
<organism evidence="4 5">
    <name type="scientific">Arabis nemorensis</name>
    <dbReference type="NCBI Taxonomy" id="586526"/>
    <lineage>
        <taxon>Eukaryota</taxon>
        <taxon>Viridiplantae</taxon>
        <taxon>Streptophyta</taxon>
        <taxon>Embryophyta</taxon>
        <taxon>Tracheophyta</taxon>
        <taxon>Spermatophyta</taxon>
        <taxon>Magnoliopsida</taxon>
        <taxon>eudicotyledons</taxon>
        <taxon>Gunneridae</taxon>
        <taxon>Pentapetalae</taxon>
        <taxon>rosids</taxon>
        <taxon>malvids</taxon>
        <taxon>Brassicales</taxon>
        <taxon>Brassicaceae</taxon>
        <taxon>Arabideae</taxon>
        <taxon>Arabis</taxon>
    </lineage>
</organism>
<dbReference type="CDD" id="cd04318">
    <property type="entry name" value="EcAsnRS_like_N"/>
    <property type="match status" value="1"/>
</dbReference>
<dbReference type="InterPro" id="IPR004365">
    <property type="entry name" value="NA-bd_OB_tRNA"/>
</dbReference>
<gene>
    <name evidence="4" type="ORF">ANE_LOCUS17713</name>
</gene>
<proteinExistence type="predicted"/>
<name>A0A565C0U7_9BRAS</name>
<dbReference type="InterPro" id="IPR012340">
    <property type="entry name" value="NA-bd_OB-fold"/>
</dbReference>
<evidence type="ECO:0000313" key="4">
    <source>
        <dbReference type="EMBL" id="VVB07269.1"/>
    </source>
</evidence>
<evidence type="ECO:0000256" key="1">
    <source>
        <dbReference type="ARBA" id="ARBA00022917"/>
    </source>
</evidence>
<accession>A0A565C0U7</accession>
<keyword evidence="2" id="KW-0436">Ligase</keyword>
<sequence>MTDEMFIADDRAGLAGQKLRSEGWLRTGTESRSILVETDGSSSASLEVMVNVSDGCLKIPIEGKRKFKITVQEMLDDDDEDLEQVQKDPFSDRVLIESILGRSDGGYRLAGQNVRIGGWVKTGRLQRKGKLAFLEVNDGSCSVANLQVLVESCVSSPSDLSELIRTGTSVHVDGRLKIPPVGKDRNQKIELDVKKVIHVGTVDPDKYPLPKTKLTPEYLSDFSHLRPRTNLNASVTKIRHGTADKTH</sequence>
<dbReference type="SUPFAM" id="SSF50249">
    <property type="entry name" value="Nucleic acid-binding proteins"/>
    <property type="match status" value="1"/>
</dbReference>
<keyword evidence="1" id="KW-0648">Protein biosynthesis</keyword>
<feature type="domain" description="OB" evidence="3">
    <location>
        <begin position="114"/>
        <end position="196"/>
    </location>
</feature>
<reference evidence="4" key="1">
    <citation type="submission" date="2019-07" db="EMBL/GenBank/DDBJ databases">
        <authorList>
            <person name="Dittberner H."/>
        </authorList>
    </citation>
    <scope>NUCLEOTIDE SEQUENCE [LARGE SCALE GENOMIC DNA]</scope>
</reference>
<dbReference type="PANTHER" id="PTHR22594">
    <property type="entry name" value="ASPARTYL/LYSYL-TRNA SYNTHETASE"/>
    <property type="match status" value="1"/>
</dbReference>
<dbReference type="Gene3D" id="2.40.50.140">
    <property type="entry name" value="Nucleic acid-binding proteins"/>
    <property type="match status" value="1"/>
</dbReference>
<dbReference type="Pfam" id="PF01336">
    <property type="entry name" value="tRNA_anti-codon"/>
    <property type="match status" value="1"/>
</dbReference>
<dbReference type="AlphaFoldDB" id="A0A565C0U7"/>
<comment type="caution">
    <text evidence="4">The sequence shown here is derived from an EMBL/GenBank/DDBJ whole genome shotgun (WGS) entry which is preliminary data.</text>
</comment>
<keyword evidence="5" id="KW-1185">Reference proteome</keyword>